<feature type="domain" description="J" evidence="7">
    <location>
        <begin position="108"/>
        <end position="180"/>
    </location>
</feature>
<dbReference type="GO" id="GO:0001671">
    <property type="term" value="F:ATPase activator activity"/>
    <property type="evidence" value="ECO:0007669"/>
    <property type="project" value="InterPro"/>
</dbReference>
<dbReference type="GO" id="GO:0005739">
    <property type="term" value="C:mitochondrion"/>
    <property type="evidence" value="ECO:0007669"/>
    <property type="project" value="UniProtKB-SubCell"/>
</dbReference>
<dbReference type="SUPFAM" id="SSF47144">
    <property type="entry name" value="HSC20 (HSCB), C-terminal oligomerisation domain"/>
    <property type="match status" value="1"/>
</dbReference>
<accession>A0A2R6Q432</accession>
<dbReference type="GO" id="GO:0051259">
    <property type="term" value="P:protein complex oligomerization"/>
    <property type="evidence" value="ECO:0007669"/>
    <property type="project" value="InterPro"/>
</dbReference>
<dbReference type="InterPro" id="IPR001623">
    <property type="entry name" value="DnaJ_domain"/>
</dbReference>
<dbReference type="Pfam" id="PF07743">
    <property type="entry name" value="HSCB_C"/>
    <property type="match status" value="1"/>
</dbReference>
<keyword evidence="9" id="KW-1185">Reference proteome</keyword>
<dbReference type="EMBL" id="NKQK01000020">
    <property type="protein sequence ID" value="PSS01637.1"/>
    <property type="molecule type" value="Genomic_DNA"/>
</dbReference>
<evidence type="ECO:0000313" key="9">
    <source>
        <dbReference type="Proteomes" id="UP000241394"/>
    </source>
</evidence>
<dbReference type="InParanoid" id="A0A2R6Q432"/>
<protein>
    <submittedName>
        <fullName evidence="8">Iron-sulfur cluster co-chaperone protein</fullName>
    </submittedName>
</protein>
<dbReference type="Gene3D" id="1.10.287.110">
    <property type="entry name" value="DnaJ domain"/>
    <property type="match status" value="1"/>
</dbReference>
<evidence type="ECO:0000256" key="6">
    <source>
        <dbReference type="ARBA" id="ARBA00023186"/>
    </source>
</evidence>
<dbReference type="OMA" id="CRCIQPV"/>
<reference evidence="8 9" key="1">
    <citation type="submission" date="2017-07" db="EMBL/GenBank/DDBJ databases">
        <title>An improved, manually edited Actinidia chinensis var. chinensis (kiwifruit) genome highlights the challenges associated with draft genomes and gene prediction in plants.</title>
        <authorList>
            <person name="Pilkington S."/>
            <person name="Crowhurst R."/>
            <person name="Hilario E."/>
            <person name="Nardozza S."/>
            <person name="Fraser L."/>
            <person name="Peng Y."/>
            <person name="Gunaseelan K."/>
            <person name="Simpson R."/>
            <person name="Tahir J."/>
            <person name="Deroles S."/>
            <person name="Templeton K."/>
            <person name="Luo Z."/>
            <person name="Davy M."/>
            <person name="Cheng C."/>
            <person name="Mcneilage M."/>
            <person name="Scaglione D."/>
            <person name="Liu Y."/>
            <person name="Zhang Q."/>
            <person name="Datson P."/>
            <person name="De Silva N."/>
            <person name="Gardiner S."/>
            <person name="Bassett H."/>
            <person name="Chagne D."/>
            <person name="Mccallum J."/>
            <person name="Dzierzon H."/>
            <person name="Deng C."/>
            <person name="Wang Y.-Y."/>
            <person name="Barron N."/>
            <person name="Manako K."/>
            <person name="Bowen J."/>
            <person name="Foster T."/>
            <person name="Erridge Z."/>
            <person name="Tiffin H."/>
            <person name="Waite C."/>
            <person name="Davies K."/>
            <person name="Grierson E."/>
            <person name="Laing W."/>
            <person name="Kirk R."/>
            <person name="Chen X."/>
            <person name="Wood M."/>
            <person name="Montefiori M."/>
            <person name="Brummell D."/>
            <person name="Schwinn K."/>
            <person name="Catanach A."/>
            <person name="Fullerton C."/>
            <person name="Li D."/>
            <person name="Meiyalaghan S."/>
            <person name="Nieuwenhuizen N."/>
            <person name="Read N."/>
            <person name="Prakash R."/>
            <person name="Hunter D."/>
            <person name="Zhang H."/>
            <person name="Mckenzie M."/>
            <person name="Knabel M."/>
            <person name="Harris A."/>
            <person name="Allan A."/>
            <person name="Chen A."/>
            <person name="Janssen B."/>
            <person name="Plunkett B."/>
            <person name="Dwamena C."/>
            <person name="Voogd C."/>
            <person name="Leif D."/>
            <person name="Lafferty D."/>
            <person name="Souleyre E."/>
            <person name="Varkonyi-Gasic E."/>
            <person name="Gambi F."/>
            <person name="Hanley J."/>
            <person name="Yao J.-L."/>
            <person name="Cheung J."/>
            <person name="David K."/>
            <person name="Warren B."/>
            <person name="Marsh K."/>
            <person name="Snowden K."/>
            <person name="Lin-Wang K."/>
            <person name="Brian L."/>
            <person name="Martinez-Sanchez M."/>
            <person name="Wang M."/>
            <person name="Ileperuma N."/>
            <person name="Macnee N."/>
            <person name="Campin R."/>
            <person name="Mcatee P."/>
            <person name="Drummond R."/>
            <person name="Espley R."/>
            <person name="Ireland H."/>
            <person name="Wu R."/>
            <person name="Atkinson R."/>
            <person name="Karunairetnam S."/>
            <person name="Bulley S."/>
            <person name="Chunkath S."/>
            <person name="Hanley Z."/>
            <person name="Storey R."/>
            <person name="Thrimawithana A."/>
            <person name="Thomson S."/>
            <person name="David C."/>
            <person name="Testolin R."/>
        </authorList>
    </citation>
    <scope>NUCLEOTIDE SEQUENCE [LARGE SCALE GENOMIC DNA]</scope>
    <source>
        <strain evidence="9">cv. Red5</strain>
        <tissue evidence="8">Young leaf</tissue>
    </source>
</reference>
<dbReference type="InterPro" id="IPR004640">
    <property type="entry name" value="HscB"/>
</dbReference>
<sequence length="267" mass="30610">MWRRKLLSPLPAILRQTLPSASRLSLDSTPPTLLSASLSSFDSLCGEYESRAFTIRRFHFLGNLKFPAENFCSESVDRCWNCNSVAEAAPFLVCENCRSVQPVDHAVGYFQIFGLEKKYEIEVKNLEGKYKNWQKKLHPDLVHSKSEKEKEYAAEQSARVIDAYRTLANPLSRAIYVLKLEGEDIDEEKTISEPDLLTEIMEIREAVEEAADSQALSQIQAQVQDKLKHWSGSFATAFQSRNFEEARTSIQKMTYYKRVNEEIVKKL</sequence>
<comment type="subcellular location">
    <subcellularLocation>
        <location evidence="2">Cytoplasm</location>
    </subcellularLocation>
    <subcellularLocation>
        <location evidence="1">Mitochondrion</location>
    </subcellularLocation>
</comment>
<dbReference type="NCBIfam" id="TIGR00714">
    <property type="entry name" value="hscB"/>
    <property type="match status" value="1"/>
</dbReference>
<dbReference type="PROSITE" id="PS50076">
    <property type="entry name" value="DNAJ_2"/>
    <property type="match status" value="1"/>
</dbReference>
<dbReference type="PANTHER" id="PTHR14021">
    <property type="entry name" value="IRON-SULFUR CLUSTER CO-CHAPERONE PROTEIN HSCB"/>
    <property type="match status" value="1"/>
</dbReference>
<evidence type="ECO:0000256" key="2">
    <source>
        <dbReference type="ARBA" id="ARBA00004496"/>
    </source>
</evidence>
<dbReference type="InterPro" id="IPR036386">
    <property type="entry name" value="HscB_C_sf"/>
</dbReference>
<dbReference type="InterPro" id="IPR009073">
    <property type="entry name" value="HscB_oligo_C"/>
</dbReference>
<dbReference type="SUPFAM" id="SSF46565">
    <property type="entry name" value="Chaperone J-domain"/>
    <property type="match status" value="1"/>
</dbReference>
<dbReference type="GO" id="GO:0051087">
    <property type="term" value="F:protein-folding chaperone binding"/>
    <property type="evidence" value="ECO:0007669"/>
    <property type="project" value="InterPro"/>
</dbReference>
<keyword evidence="6" id="KW-0143">Chaperone</keyword>
<organism evidence="8 9">
    <name type="scientific">Actinidia chinensis var. chinensis</name>
    <name type="common">Chinese soft-hair kiwi</name>
    <dbReference type="NCBI Taxonomy" id="1590841"/>
    <lineage>
        <taxon>Eukaryota</taxon>
        <taxon>Viridiplantae</taxon>
        <taxon>Streptophyta</taxon>
        <taxon>Embryophyta</taxon>
        <taxon>Tracheophyta</taxon>
        <taxon>Spermatophyta</taxon>
        <taxon>Magnoliopsida</taxon>
        <taxon>eudicotyledons</taxon>
        <taxon>Gunneridae</taxon>
        <taxon>Pentapetalae</taxon>
        <taxon>asterids</taxon>
        <taxon>Ericales</taxon>
        <taxon>Actinidiaceae</taxon>
        <taxon>Actinidia</taxon>
    </lineage>
</organism>
<dbReference type="Gramene" id="PSS01637">
    <property type="protein sequence ID" value="PSS01637"/>
    <property type="gene ID" value="CEY00_Acc22993"/>
</dbReference>
<keyword evidence="5" id="KW-0496">Mitochondrion</keyword>
<dbReference type="AlphaFoldDB" id="A0A2R6Q432"/>
<reference evidence="9" key="2">
    <citation type="journal article" date="2018" name="BMC Genomics">
        <title>A manually annotated Actinidia chinensis var. chinensis (kiwifruit) genome highlights the challenges associated with draft genomes and gene prediction in plants.</title>
        <authorList>
            <person name="Pilkington S.M."/>
            <person name="Crowhurst R."/>
            <person name="Hilario E."/>
            <person name="Nardozza S."/>
            <person name="Fraser L."/>
            <person name="Peng Y."/>
            <person name="Gunaseelan K."/>
            <person name="Simpson R."/>
            <person name="Tahir J."/>
            <person name="Deroles S.C."/>
            <person name="Templeton K."/>
            <person name="Luo Z."/>
            <person name="Davy M."/>
            <person name="Cheng C."/>
            <person name="McNeilage M."/>
            <person name="Scaglione D."/>
            <person name="Liu Y."/>
            <person name="Zhang Q."/>
            <person name="Datson P."/>
            <person name="De Silva N."/>
            <person name="Gardiner S.E."/>
            <person name="Bassett H."/>
            <person name="Chagne D."/>
            <person name="McCallum J."/>
            <person name="Dzierzon H."/>
            <person name="Deng C."/>
            <person name="Wang Y.Y."/>
            <person name="Barron L."/>
            <person name="Manako K."/>
            <person name="Bowen J."/>
            <person name="Foster T.M."/>
            <person name="Erridge Z.A."/>
            <person name="Tiffin H."/>
            <person name="Waite C.N."/>
            <person name="Davies K.M."/>
            <person name="Grierson E.P."/>
            <person name="Laing W.A."/>
            <person name="Kirk R."/>
            <person name="Chen X."/>
            <person name="Wood M."/>
            <person name="Montefiori M."/>
            <person name="Brummell D.A."/>
            <person name="Schwinn K.E."/>
            <person name="Catanach A."/>
            <person name="Fullerton C."/>
            <person name="Li D."/>
            <person name="Meiyalaghan S."/>
            <person name="Nieuwenhuizen N."/>
            <person name="Read N."/>
            <person name="Prakash R."/>
            <person name="Hunter D."/>
            <person name="Zhang H."/>
            <person name="McKenzie M."/>
            <person name="Knabel M."/>
            <person name="Harris A."/>
            <person name="Allan A.C."/>
            <person name="Gleave A."/>
            <person name="Chen A."/>
            <person name="Janssen B.J."/>
            <person name="Plunkett B."/>
            <person name="Ampomah-Dwamena C."/>
            <person name="Voogd C."/>
            <person name="Leif D."/>
            <person name="Lafferty D."/>
            <person name="Souleyre E.J.F."/>
            <person name="Varkonyi-Gasic E."/>
            <person name="Gambi F."/>
            <person name="Hanley J."/>
            <person name="Yao J.L."/>
            <person name="Cheung J."/>
            <person name="David K.M."/>
            <person name="Warren B."/>
            <person name="Marsh K."/>
            <person name="Snowden K.C."/>
            <person name="Lin-Wang K."/>
            <person name="Brian L."/>
            <person name="Martinez-Sanchez M."/>
            <person name="Wang M."/>
            <person name="Ileperuma N."/>
            <person name="Macnee N."/>
            <person name="Campin R."/>
            <person name="McAtee P."/>
            <person name="Drummond R.S.M."/>
            <person name="Espley R.V."/>
            <person name="Ireland H.S."/>
            <person name="Wu R."/>
            <person name="Atkinson R.G."/>
            <person name="Karunairetnam S."/>
            <person name="Bulley S."/>
            <person name="Chunkath S."/>
            <person name="Hanley Z."/>
            <person name="Storey R."/>
            <person name="Thrimawithana A.H."/>
            <person name="Thomson S."/>
            <person name="David C."/>
            <person name="Testolin R."/>
            <person name="Huang H."/>
            <person name="Hellens R.P."/>
            <person name="Schaffer R.J."/>
        </authorList>
    </citation>
    <scope>NUCLEOTIDE SEQUENCE [LARGE SCALE GENOMIC DNA]</scope>
    <source>
        <strain evidence="9">cv. Red5</strain>
    </source>
</reference>
<dbReference type="PANTHER" id="PTHR14021:SF15">
    <property type="entry name" value="IRON-SULFUR CLUSTER CO-CHAPERONE PROTEIN HSCB"/>
    <property type="match status" value="1"/>
</dbReference>
<dbReference type="InterPro" id="IPR036869">
    <property type="entry name" value="J_dom_sf"/>
</dbReference>
<dbReference type="GO" id="GO:0044571">
    <property type="term" value="P:[2Fe-2S] cluster assembly"/>
    <property type="evidence" value="ECO:0007669"/>
    <property type="project" value="InterPro"/>
</dbReference>
<comment type="similarity">
    <text evidence="3">Belongs to the HscB family.</text>
</comment>
<dbReference type="Gene3D" id="1.20.1280.20">
    <property type="entry name" value="HscB, C-terminal domain"/>
    <property type="match status" value="1"/>
</dbReference>
<dbReference type="Proteomes" id="UP000241394">
    <property type="component" value="Chromosome LG20"/>
</dbReference>
<comment type="caution">
    <text evidence="8">The sequence shown here is derived from an EMBL/GenBank/DDBJ whole genome shotgun (WGS) entry which is preliminary data.</text>
</comment>
<name>A0A2R6Q432_ACTCC</name>
<dbReference type="STRING" id="1590841.A0A2R6Q432"/>
<dbReference type="OrthoDB" id="448954at2759"/>
<evidence type="ECO:0000256" key="5">
    <source>
        <dbReference type="ARBA" id="ARBA00023128"/>
    </source>
</evidence>
<evidence type="ECO:0000313" key="8">
    <source>
        <dbReference type="EMBL" id="PSS01637.1"/>
    </source>
</evidence>
<proteinExistence type="inferred from homology"/>
<evidence type="ECO:0000256" key="4">
    <source>
        <dbReference type="ARBA" id="ARBA00022490"/>
    </source>
</evidence>
<dbReference type="FunFam" id="1.20.1280.20:FF:000002">
    <property type="entry name" value="HscB mitochondrial iron-sulfur cluster co-chaperone"/>
    <property type="match status" value="1"/>
</dbReference>
<evidence type="ECO:0000259" key="7">
    <source>
        <dbReference type="PROSITE" id="PS50076"/>
    </source>
</evidence>
<evidence type="ECO:0000256" key="3">
    <source>
        <dbReference type="ARBA" id="ARBA00010476"/>
    </source>
</evidence>
<gene>
    <name evidence="8" type="ORF">CEY00_Acc22993</name>
</gene>
<evidence type="ECO:0000256" key="1">
    <source>
        <dbReference type="ARBA" id="ARBA00004173"/>
    </source>
</evidence>
<keyword evidence="4" id="KW-0963">Cytoplasm</keyword>
<dbReference type="FunCoup" id="A0A2R6Q432">
    <property type="interactions" value="2932"/>
</dbReference>
<dbReference type="FunFam" id="1.10.287.110:FF:000082">
    <property type="entry name" value="Iron-sulfur cluster co-chaperone protein HscB, mitochondrial"/>
    <property type="match status" value="1"/>
</dbReference>